<keyword evidence="9 15" id="KW-0106">Calcium</keyword>
<dbReference type="GO" id="GO:0034332">
    <property type="term" value="P:adherens junction organization"/>
    <property type="evidence" value="ECO:0007669"/>
    <property type="project" value="TreeGrafter"/>
</dbReference>
<organism evidence="17 18">
    <name type="scientific">Liparis tanakae</name>
    <name type="common">Tanaka's snailfish</name>
    <dbReference type="NCBI Taxonomy" id="230148"/>
    <lineage>
        <taxon>Eukaryota</taxon>
        <taxon>Metazoa</taxon>
        <taxon>Chordata</taxon>
        <taxon>Craniata</taxon>
        <taxon>Vertebrata</taxon>
        <taxon>Euteleostomi</taxon>
        <taxon>Actinopterygii</taxon>
        <taxon>Neopterygii</taxon>
        <taxon>Teleostei</taxon>
        <taxon>Neoteleostei</taxon>
        <taxon>Acanthomorphata</taxon>
        <taxon>Eupercaria</taxon>
        <taxon>Perciformes</taxon>
        <taxon>Cottioidei</taxon>
        <taxon>Cottales</taxon>
        <taxon>Liparidae</taxon>
        <taxon>Liparis</taxon>
    </lineage>
</organism>
<dbReference type="GO" id="GO:0044331">
    <property type="term" value="P:cell-cell adhesion mediated by cadherin"/>
    <property type="evidence" value="ECO:0007669"/>
    <property type="project" value="TreeGrafter"/>
</dbReference>
<dbReference type="FunFam" id="2.60.40.60:FF:000022">
    <property type="entry name" value="Cadherin 2"/>
    <property type="match status" value="1"/>
</dbReference>
<keyword evidence="10" id="KW-0130">Cell adhesion</keyword>
<keyword evidence="4" id="KW-0165">Cleavage on pair of basic residues</keyword>
<keyword evidence="18" id="KW-1185">Reference proteome</keyword>
<reference evidence="17 18" key="1">
    <citation type="submission" date="2019-03" db="EMBL/GenBank/DDBJ databases">
        <title>First draft genome of Liparis tanakae, snailfish: a comprehensive survey of snailfish specific genes.</title>
        <authorList>
            <person name="Kim W."/>
            <person name="Song I."/>
            <person name="Jeong J.-H."/>
            <person name="Kim D."/>
            <person name="Kim S."/>
            <person name="Ryu S."/>
            <person name="Song J.Y."/>
            <person name="Lee S.K."/>
        </authorList>
    </citation>
    <scope>NUCLEOTIDE SEQUENCE [LARGE SCALE GENOMIC DNA]</scope>
    <source>
        <tissue evidence="17">Muscle</tissue>
    </source>
</reference>
<dbReference type="Proteomes" id="UP000314294">
    <property type="component" value="Unassembled WGS sequence"/>
</dbReference>
<evidence type="ECO:0000256" key="15">
    <source>
        <dbReference type="PROSITE-ProRule" id="PRU00043"/>
    </source>
</evidence>
<keyword evidence="7" id="KW-0732">Signal</keyword>
<dbReference type="GO" id="GO:0007156">
    <property type="term" value="P:homophilic cell adhesion via plasma membrane adhesion molecules"/>
    <property type="evidence" value="ECO:0007669"/>
    <property type="project" value="InterPro"/>
</dbReference>
<dbReference type="GO" id="GO:0007043">
    <property type="term" value="P:cell-cell junction assembly"/>
    <property type="evidence" value="ECO:0007669"/>
    <property type="project" value="TreeGrafter"/>
</dbReference>
<keyword evidence="6" id="KW-0479">Metal-binding</keyword>
<comment type="subcellular location">
    <subcellularLocation>
        <location evidence="2">Cell junction</location>
    </subcellularLocation>
    <subcellularLocation>
        <location evidence="1">Cell membrane</location>
        <topology evidence="1">Single-pass type I membrane protein</topology>
    </subcellularLocation>
</comment>
<dbReference type="InterPro" id="IPR039808">
    <property type="entry name" value="Cadherin"/>
</dbReference>
<protein>
    <submittedName>
        <fullName evidence="17">Cadherin-24</fullName>
    </submittedName>
</protein>
<evidence type="ECO:0000256" key="1">
    <source>
        <dbReference type="ARBA" id="ARBA00004251"/>
    </source>
</evidence>
<keyword evidence="12" id="KW-1133">Transmembrane helix</keyword>
<keyword evidence="11" id="KW-0965">Cell junction</keyword>
<dbReference type="OrthoDB" id="6252479at2759"/>
<dbReference type="AlphaFoldDB" id="A0A4Z2ETK4"/>
<evidence type="ECO:0000256" key="2">
    <source>
        <dbReference type="ARBA" id="ARBA00004282"/>
    </source>
</evidence>
<evidence type="ECO:0000256" key="6">
    <source>
        <dbReference type="ARBA" id="ARBA00022723"/>
    </source>
</evidence>
<evidence type="ECO:0000256" key="14">
    <source>
        <dbReference type="ARBA" id="ARBA00023180"/>
    </source>
</evidence>
<evidence type="ECO:0000256" key="12">
    <source>
        <dbReference type="ARBA" id="ARBA00022989"/>
    </source>
</evidence>
<dbReference type="PRINTS" id="PR00205">
    <property type="entry name" value="CADHERIN"/>
</dbReference>
<evidence type="ECO:0000256" key="7">
    <source>
        <dbReference type="ARBA" id="ARBA00022729"/>
    </source>
</evidence>
<keyword evidence="5" id="KW-0812">Transmembrane</keyword>
<evidence type="ECO:0000256" key="10">
    <source>
        <dbReference type="ARBA" id="ARBA00022889"/>
    </source>
</evidence>
<evidence type="ECO:0000259" key="16">
    <source>
        <dbReference type="PROSITE" id="PS50268"/>
    </source>
</evidence>
<keyword evidence="8" id="KW-0677">Repeat</keyword>
<evidence type="ECO:0000256" key="3">
    <source>
        <dbReference type="ARBA" id="ARBA00022475"/>
    </source>
</evidence>
<evidence type="ECO:0000256" key="5">
    <source>
        <dbReference type="ARBA" id="ARBA00022692"/>
    </source>
</evidence>
<gene>
    <name evidence="17" type="primary">Cdh24</name>
    <name evidence="17" type="ORF">EYF80_057593</name>
</gene>
<dbReference type="InterPro" id="IPR020894">
    <property type="entry name" value="Cadherin_CS"/>
</dbReference>
<dbReference type="GO" id="GO:0016339">
    <property type="term" value="P:calcium-dependent cell-cell adhesion via plasma membrane cell adhesion molecules"/>
    <property type="evidence" value="ECO:0007669"/>
    <property type="project" value="TreeGrafter"/>
</dbReference>
<keyword evidence="13" id="KW-0472">Membrane</keyword>
<comment type="caution">
    <text evidence="17">The sequence shown here is derived from an EMBL/GenBank/DDBJ whole genome shotgun (WGS) entry which is preliminary data.</text>
</comment>
<dbReference type="GO" id="GO:0016477">
    <property type="term" value="P:cell migration"/>
    <property type="evidence" value="ECO:0007669"/>
    <property type="project" value="TreeGrafter"/>
</dbReference>
<dbReference type="FunFam" id="2.60.40.60:FF:000202">
    <property type="entry name" value="cadherin-8 isoform X4"/>
    <property type="match status" value="1"/>
</dbReference>
<evidence type="ECO:0000256" key="9">
    <source>
        <dbReference type="ARBA" id="ARBA00022837"/>
    </source>
</evidence>
<keyword evidence="3" id="KW-1003">Cell membrane</keyword>
<dbReference type="GO" id="GO:0019903">
    <property type="term" value="F:protein phosphatase binding"/>
    <property type="evidence" value="ECO:0007669"/>
    <property type="project" value="TreeGrafter"/>
</dbReference>
<dbReference type="SMART" id="SM00112">
    <property type="entry name" value="CA"/>
    <property type="match status" value="2"/>
</dbReference>
<dbReference type="Gene3D" id="2.60.40.60">
    <property type="entry name" value="Cadherins"/>
    <property type="match status" value="2"/>
</dbReference>
<evidence type="ECO:0000256" key="4">
    <source>
        <dbReference type="ARBA" id="ARBA00022685"/>
    </source>
</evidence>
<dbReference type="PROSITE" id="PS00232">
    <property type="entry name" value="CADHERIN_1"/>
    <property type="match status" value="1"/>
</dbReference>
<dbReference type="EMBL" id="SRLO01002821">
    <property type="protein sequence ID" value="TNN32247.1"/>
    <property type="molecule type" value="Genomic_DNA"/>
</dbReference>
<evidence type="ECO:0000256" key="13">
    <source>
        <dbReference type="ARBA" id="ARBA00023136"/>
    </source>
</evidence>
<feature type="domain" description="Cadherin" evidence="16">
    <location>
        <begin position="172"/>
        <end position="281"/>
    </location>
</feature>
<dbReference type="GO" id="GO:0005912">
    <property type="term" value="C:adherens junction"/>
    <property type="evidence" value="ECO:0007669"/>
    <property type="project" value="TreeGrafter"/>
</dbReference>
<sequence length="389" mass="42856">MAMCMMAQRCMDQKDFRNSPHDQKMMARLPLWTSGLLMAVVSVSLSAAGGSGPAGPAREGSPPVLIRQKRDWIWNSLYVEEEKPAPVPYKIGQLKSSQRVEVKSFKIEGEGANTIFTVDPKGDLFVTRSLDREEKNAYRLTAKMYDGNNKLIEDSGEFLVHVTDINDNRPVFPGAYNGSIPERSLAGTMVVEVKATDADDPSTANGELRYSLVPSGDASTFGIDSITGVISCRTDSLDREARSRYVLLVQAQDMRGMASGSSSTTSVTVTVDDANDNIASFTRKTYALQVPEDQRLNERIGTLELEDGDLLQNKEPIFLLPKENAKVFGVELSRPNKDGNLLLRQVRTPHLSLVTCSQGLLDSPIFIYTVGGGKYLVSHQLCKFSHLKR</sequence>
<evidence type="ECO:0000313" key="17">
    <source>
        <dbReference type="EMBL" id="TNN32247.1"/>
    </source>
</evidence>
<dbReference type="InterPro" id="IPR002126">
    <property type="entry name" value="Cadherin-like_dom"/>
</dbReference>
<dbReference type="SUPFAM" id="SSF49313">
    <property type="entry name" value="Cadherin-like"/>
    <property type="match status" value="2"/>
</dbReference>
<dbReference type="CDD" id="cd11304">
    <property type="entry name" value="Cadherin_repeat"/>
    <property type="match status" value="2"/>
</dbReference>
<proteinExistence type="predicted"/>
<name>A0A4Z2ETK4_9TELE</name>
<keyword evidence="14" id="KW-0325">Glycoprotein</keyword>
<evidence type="ECO:0000313" key="18">
    <source>
        <dbReference type="Proteomes" id="UP000314294"/>
    </source>
</evidence>
<dbReference type="PANTHER" id="PTHR24027">
    <property type="entry name" value="CADHERIN-23"/>
    <property type="match status" value="1"/>
</dbReference>
<dbReference type="GO" id="GO:0016342">
    <property type="term" value="C:catenin complex"/>
    <property type="evidence" value="ECO:0007669"/>
    <property type="project" value="TreeGrafter"/>
</dbReference>
<feature type="domain" description="Cadherin" evidence="16">
    <location>
        <begin position="105"/>
        <end position="172"/>
    </location>
</feature>
<dbReference type="Pfam" id="PF00028">
    <property type="entry name" value="Cadherin"/>
    <property type="match status" value="2"/>
</dbReference>
<dbReference type="GO" id="GO:0005509">
    <property type="term" value="F:calcium ion binding"/>
    <property type="evidence" value="ECO:0007669"/>
    <property type="project" value="UniProtKB-UniRule"/>
</dbReference>
<evidence type="ECO:0000256" key="8">
    <source>
        <dbReference type="ARBA" id="ARBA00022737"/>
    </source>
</evidence>
<dbReference type="GO" id="GO:0005923">
    <property type="term" value="C:bicellular tight junction"/>
    <property type="evidence" value="ECO:0007669"/>
    <property type="project" value="TreeGrafter"/>
</dbReference>
<dbReference type="GO" id="GO:0045296">
    <property type="term" value="F:cadherin binding"/>
    <property type="evidence" value="ECO:0007669"/>
    <property type="project" value="TreeGrafter"/>
</dbReference>
<evidence type="ECO:0000256" key="11">
    <source>
        <dbReference type="ARBA" id="ARBA00022949"/>
    </source>
</evidence>
<dbReference type="PROSITE" id="PS50268">
    <property type="entry name" value="CADHERIN_2"/>
    <property type="match status" value="2"/>
</dbReference>
<dbReference type="GO" id="GO:0000902">
    <property type="term" value="P:cell morphogenesis"/>
    <property type="evidence" value="ECO:0007669"/>
    <property type="project" value="TreeGrafter"/>
</dbReference>
<dbReference type="InterPro" id="IPR015919">
    <property type="entry name" value="Cadherin-like_sf"/>
</dbReference>
<accession>A0A4Z2ETK4</accession>
<dbReference type="PANTHER" id="PTHR24027:SF89">
    <property type="entry name" value="CADHERIN-5"/>
    <property type="match status" value="1"/>
</dbReference>
<dbReference type="GO" id="GO:0008013">
    <property type="term" value="F:beta-catenin binding"/>
    <property type="evidence" value="ECO:0007669"/>
    <property type="project" value="TreeGrafter"/>
</dbReference>